<dbReference type="InterPro" id="IPR034746">
    <property type="entry name" value="POTRA"/>
</dbReference>
<dbReference type="RefSeq" id="WP_102167254.1">
    <property type="nucleotide sequence ID" value="NZ_CP136964.1"/>
</dbReference>
<dbReference type="GO" id="GO:0032153">
    <property type="term" value="C:cell division site"/>
    <property type="evidence" value="ECO:0007669"/>
    <property type="project" value="UniProtKB-UniRule"/>
</dbReference>
<keyword evidence="6 8" id="KW-0472">Membrane</keyword>
<feature type="domain" description="POTRA" evidence="10">
    <location>
        <begin position="144"/>
        <end position="212"/>
    </location>
</feature>
<sequence length="381" mass="44143">MSEDFNVDDLKKKLKKNHTTKKDKKHTHTDDVPSFKTELEVIEALVQEGVITLQQDEVTKSDEDTLDPSLIEDYRDEEKDTPSLEYESLEDEKETLKETLKERFKSVKKPQLSLPNLNYKKLILLIGIGLVLITIATYLISSLSDIKEVEIVGNENITDKEILDRSGIDKGQKMYLLQSNKSEDKVKVLPIIQSIDIEREWPNKVIINVKEHNVVGFIESNRNYYPVLENKRVLRGFHMEPVDAPIIHFFEGKEFDALVDSLNDVNPEMLRMISEIYYRPYDESYTRIQVLMNNGQEIIADYTTFGEKINYFNGMRESIGDNEGIIDLEVSNAFIPYNTEEARRVKRDMSSIPRHVPYIEDINESLDVIKKSLEKIETSTD</sequence>
<dbReference type="PROSITE" id="PS51779">
    <property type="entry name" value="POTRA"/>
    <property type="match status" value="1"/>
</dbReference>
<evidence type="ECO:0000313" key="12">
    <source>
        <dbReference type="Proteomes" id="UP000243626"/>
    </source>
</evidence>
<comment type="similarity">
    <text evidence="8">Belongs to the FtsQ/DivIB family. DivIB subfamily.</text>
</comment>
<dbReference type="AlphaFoldDB" id="A0AAF1BRN3"/>
<feature type="compositionally biased region" description="Basic and acidic residues" evidence="9">
    <location>
        <begin position="72"/>
        <end position="82"/>
    </location>
</feature>
<evidence type="ECO:0000256" key="6">
    <source>
        <dbReference type="ARBA" id="ARBA00023136"/>
    </source>
</evidence>
<dbReference type="Gene3D" id="3.40.50.10960">
    <property type="match status" value="1"/>
</dbReference>
<dbReference type="GO" id="GO:0043093">
    <property type="term" value="P:FtsZ-dependent cytokinesis"/>
    <property type="evidence" value="ECO:0007669"/>
    <property type="project" value="UniProtKB-UniRule"/>
</dbReference>
<proteinExistence type="inferred from homology"/>
<dbReference type="GO" id="GO:0005886">
    <property type="term" value="C:plasma membrane"/>
    <property type="evidence" value="ECO:0007669"/>
    <property type="project" value="UniProtKB-SubCell"/>
</dbReference>
<keyword evidence="4 8" id="KW-0812">Transmembrane</keyword>
<keyword evidence="5 8" id="KW-1133">Transmembrane helix</keyword>
<dbReference type="PANTHER" id="PTHR37820">
    <property type="entry name" value="CELL DIVISION PROTEIN DIVIB"/>
    <property type="match status" value="1"/>
</dbReference>
<comment type="function">
    <text evidence="8">Cell division protein that may be involved in stabilizing or promoting the assembly of the division complex.</text>
</comment>
<evidence type="ECO:0000313" key="11">
    <source>
        <dbReference type="EMBL" id="WOS96203.1"/>
    </source>
</evidence>
<reference evidence="11 12" key="2">
    <citation type="submission" date="2023-10" db="EMBL/GenBank/DDBJ databases">
        <authorList>
            <person name="Choi B."/>
        </authorList>
    </citation>
    <scope>NUCLEOTIDE SEQUENCE [LARGE SCALE GENOMIC DNA]</scope>
    <source>
        <strain evidence="11 12">UMB0959</strain>
    </source>
</reference>
<evidence type="ECO:0000256" key="2">
    <source>
        <dbReference type="ARBA" id="ARBA00022475"/>
    </source>
</evidence>
<evidence type="ECO:0000256" key="9">
    <source>
        <dbReference type="SAM" id="MobiDB-lite"/>
    </source>
</evidence>
<evidence type="ECO:0000256" key="3">
    <source>
        <dbReference type="ARBA" id="ARBA00022618"/>
    </source>
</evidence>
<evidence type="ECO:0000259" key="10">
    <source>
        <dbReference type="PROSITE" id="PS51779"/>
    </source>
</evidence>
<dbReference type="EMBL" id="CP136964">
    <property type="protein sequence ID" value="WOS96203.1"/>
    <property type="molecule type" value="Genomic_DNA"/>
</dbReference>
<dbReference type="Gene3D" id="3.10.20.310">
    <property type="entry name" value="membrane protein fhac"/>
    <property type="match status" value="1"/>
</dbReference>
<protein>
    <recommendedName>
        <fullName evidence="8">Cell division protein DivIB</fullName>
    </recommendedName>
</protein>
<keyword evidence="7 8" id="KW-0131">Cell cycle</keyword>
<keyword evidence="12" id="KW-1185">Reference proteome</keyword>
<name>A0AAF1BRN3_9STAP</name>
<evidence type="ECO:0000256" key="4">
    <source>
        <dbReference type="ARBA" id="ARBA00022692"/>
    </source>
</evidence>
<dbReference type="Pfam" id="PF08478">
    <property type="entry name" value="POTRA_1"/>
    <property type="match status" value="1"/>
</dbReference>
<evidence type="ECO:0000256" key="5">
    <source>
        <dbReference type="ARBA" id="ARBA00022989"/>
    </source>
</evidence>
<keyword evidence="3 8" id="KW-0132">Cell division</keyword>
<gene>
    <name evidence="8" type="primary">divIB</name>
    <name evidence="11" type="ORF">CJ229_000235</name>
</gene>
<dbReference type="PANTHER" id="PTHR37820:SF1">
    <property type="entry name" value="CELL DIVISION PROTEIN FTSQ"/>
    <property type="match status" value="1"/>
</dbReference>
<evidence type="ECO:0000256" key="7">
    <source>
        <dbReference type="ARBA" id="ARBA00023306"/>
    </source>
</evidence>
<dbReference type="KEGG" id="nmy:CJ229_000235"/>
<keyword evidence="2 8" id="KW-1003">Cell membrane</keyword>
<organism evidence="11 12">
    <name type="scientific">Nosocomiicoccus massiliensis</name>
    <dbReference type="NCBI Taxonomy" id="1232430"/>
    <lineage>
        <taxon>Bacteria</taxon>
        <taxon>Bacillati</taxon>
        <taxon>Bacillota</taxon>
        <taxon>Bacilli</taxon>
        <taxon>Bacillales</taxon>
        <taxon>Staphylococcaceae</taxon>
        <taxon>Nosocomiicoccus</taxon>
    </lineage>
</organism>
<dbReference type="Proteomes" id="UP000243626">
    <property type="component" value="Chromosome"/>
</dbReference>
<dbReference type="HAMAP" id="MF_00912">
    <property type="entry name" value="DivIB"/>
    <property type="match status" value="1"/>
</dbReference>
<accession>A0AAF1BRN3</accession>
<evidence type="ECO:0000256" key="1">
    <source>
        <dbReference type="ARBA" id="ARBA00004370"/>
    </source>
</evidence>
<dbReference type="InterPro" id="IPR013685">
    <property type="entry name" value="POTRA_FtsQ_type"/>
</dbReference>
<comment type="subcellular location">
    <subcellularLocation>
        <location evidence="8">Cell membrane</location>
        <topology evidence="8">Single-pass type II membrane protein</topology>
    </subcellularLocation>
    <subcellularLocation>
        <location evidence="1">Membrane</location>
    </subcellularLocation>
    <text evidence="8">Localizes to the division septum.</text>
</comment>
<dbReference type="InterPro" id="IPR026580">
    <property type="entry name" value="DivIB"/>
</dbReference>
<feature type="transmembrane region" description="Helical" evidence="8">
    <location>
        <begin position="122"/>
        <end position="140"/>
    </location>
</feature>
<reference evidence="12" key="1">
    <citation type="submission" date="2017-09" db="EMBL/GenBank/DDBJ databases">
        <title>Bacterial strain isolated from the female urinary microbiota.</title>
        <authorList>
            <person name="Thomas-White K."/>
            <person name="Kumar N."/>
            <person name="Forster S."/>
            <person name="Putonti C."/>
            <person name="Lawley T."/>
            <person name="Wolfe A.J."/>
        </authorList>
    </citation>
    <scope>NUCLEOTIDE SEQUENCE [LARGE SCALE GENOMIC DNA]</scope>
    <source>
        <strain evidence="12">UMB0959</strain>
    </source>
</reference>
<evidence type="ECO:0000256" key="8">
    <source>
        <dbReference type="HAMAP-Rule" id="MF_00912"/>
    </source>
</evidence>
<dbReference type="InterPro" id="IPR050487">
    <property type="entry name" value="FtsQ_DivIB"/>
</dbReference>
<feature type="region of interest" description="Disordered" evidence="9">
    <location>
        <begin position="57"/>
        <end position="91"/>
    </location>
</feature>